<evidence type="ECO:0000313" key="2">
    <source>
        <dbReference type="Proteomes" id="UP000562395"/>
    </source>
</evidence>
<protein>
    <recommendedName>
        <fullName evidence="3">2'-5' RNA ligase family protein</fullName>
    </recommendedName>
</protein>
<organism evidence="1 2">
    <name type="scientific">Novosphingobium hassiacum</name>
    <dbReference type="NCBI Taxonomy" id="173676"/>
    <lineage>
        <taxon>Bacteria</taxon>
        <taxon>Pseudomonadati</taxon>
        <taxon>Pseudomonadota</taxon>
        <taxon>Alphaproteobacteria</taxon>
        <taxon>Sphingomonadales</taxon>
        <taxon>Sphingomonadaceae</taxon>
        <taxon>Novosphingobium</taxon>
    </lineage>
</organism>
<dbReference type="EMBL" id="JACICY010000001">
    <property type="protein sequence ID" value="MBB3859006.1"/>
    <property type="molecule type" value="Genomic_DNA"/>
</dbReference>
<dbReference type="SUPFAM" id="SSF55144">
    <property type="entry name" value="LigT-like"/>
    <property type="match status" value="1"/>
</dbReference>
<dbReference type="Pfam" id="PF13563">
    <property type="entry name" value="2_5_RNA_ligase2"/>
    <property type="match status" value="1"/>
</dbReference>
<accession>A0A7W6EUD5</accession>
<reference evidence="1 2" key="1">
    <citation type="submission" date="2020-08" db="EMBL/GenBank/DDBJ databases">
        <title>Genomic Encyclopedia of Type Strains, Phase IV (KMG-IV): sequencing the most valuable type-strain genomes for metagenomic binning, comparative biology and taxonomic classification.</title>
        <authorList>
            <person name="Goeker M."/>
        </authorList>
    </citation>
    <scope>NUCLEOTIDE SEQUENCE [LARGE SCALE GENOMIC DNA]</scope>
    <source>
        <strain evidence="1 2">DSM 14552</strain>
    </source>
</reference>
<comment type="caution">
    <text evidence="1">The sequence shown here is derived from an EMBL/GenBank/DDBJ whole genome shotgun (WGS) entry which is preliminary data.</text>
</comment>
<dbReference type="Proteomes" id="UP000562395">
    <property type="component" value="Unassembled WGS sequence"/>
</dbReference>
<dbReference type="RefSeq" id="WP_343057046.1">
    <property type="nucleotide sequence ID" value="NZ_JACICY010000001.1"/>
</dbReference>
<dbReference type="InterPro" id="IPR009097">
    <property type="entry name" value="Cyclic_Pdiesterase"/>
</dbReference>
<gene>
    <name evidence="1" type="ORF">GGQ88_000246</name>
</gene>
<dbReference type="Gene3D" id="3.90.1140.10">
    <property type="entry name" value="Cyclic phosphodiesterase"/>
    <property type="match status" value="1"/>
</dbReference>
<proteinExistence type="predicted"/>
<keyword evidence="2" id="KW-1185">Reference proteome</keyword>
<evidence type="ECO:0008006" key="3">
    <source>
        <dbReference type="Google" id="ProtNLM"/>
    </source>
</evidence>
<sequence>MPANLTSSAPLIVTAELPASLQGWAEGLRRAHFPPERNLLKAHVTLFHALPASVLDEARRLLARLAGTYAPVAASLSAVMDLGGGSAFRIESAGMLGLRAEMAEHFHGMLTVQDSHTPRLHVTVQNKVPRAQAMALQAELRQSFRPRDFAFAGLALHHYLGGPWGDAGRWSFRGTTAA</sequence>
<evidence type="ECO:0000313" key="1">
    <source>
        <dbReference type="EMBL" id="MBB3859006.1"/>
    </source>
</evidence>
<name>A0A7W6EUD5_9SPHN</name>
<dbReference type="AlphaFoldDB" id="A0A7W6EUD5"/>